<dbReference type="PANTHER" id="PTHR43798">
    <property type="entry name" value="MONOACYLGLYCEROL LIPASE"/>
    <property type="match status" value="1"/>
</dbReference>
<dbReference type="Gene3D" id="3.40.50.1820">
    <property type="entry name" value="alpha/beta hydrolase"/>
    <property type="match status" value="1"/>
</dbReference>
<dbReference type="GO" id="GO:0016020">
    <property type="term" value="C:membrane"/>
    <property type="evidence" value="ECO:0007669"/>
    <property type="project" value="TreeGrafter"/>
</dbReference>
<evidence type="ECO:0000256" key="1">
    <source>
        <dbReference type="SAM" id="Phobius"/>
    </source>
</evidence>
<keyword evidence="1" id="KW-1133">Transmembrane helix</keyword>
<proteinExistence type="predicted"/>
<feature type="transmembrane region" description="Helical" evidence="1">
    <location>
        <begin position="113"/>
        <end position="132"/>
    </location>
</feature>
<dbReference type="Pfam" id="PF12697">
    <property type="entry name" value="Abhydrolase_6"/>
    <property type="match status" value="1"/>
</dbReference>
<accession>A0A1F6BCI8</accession>
<dbReference type="InterPro" id="IPR050266">
    <property type="entry name" value="AB_hydrolase_sf"/>
</dbReference>
<evidence type="ECO:0000259" key="2">
    <source>
        <dbReference type="Pfam" id="PF12697"/>
    </source>
</evidence>
<organism evidence="3 4">
    <name type="scientific">Candidatus Gottesmanbacteria bacterium RIFOXYB1_FULL_47_11</name>
    <dbReference type="NCBI Taxonomy" id="1798401"/>
    <lineage>
        <taxon>Bacteria</taxon>
        <taxon>Candidatus Gottesmaniibacteriota</taxon>
    </lineage>
</organism>
<feature type="transmembrane region" description="Helical" evidence="1">
    <location>
        <begin position="6"/>
        <end position="25"/>
    </location>
</feature>
<dbReference type="Proteomes" id="UP000176186">
    <property type="component" value="Unassembled WGS sequence"/>
</dbReference>
<comment type="caution">
    <text evidence="3">The sequence shown here is derived from an EMBL/GenBank/DDBJ whole genome shotgun (WGS) entry which is preliminary data.</text>
</comment>
<reference evidence="3 4" key="1">
    <citation type="journal article" date="2016" name="Nat. Commun.">
        <title>Thousands of microbial genomes shed light on interconnected biogeochemical processes in an aquifer system.</title>
        <authorList>
            <person name="Anantharaman K."/>
            <person name="Brown C.T."/>
            <person name="Hug L.A."/>
            <person name="Sharon I."/>
            <person name="Castelle C.J."/>
            <person name="Probst A.J."/>
            <person name="Thomas B.C."/>
            <person name="Singh A."/>
            <person name="Wilkins M.J."/>
            <person name="Karaoz U."/>
            <person name="Brodie E.L."/>
            <person name="Williams K.H."/>
            <person name="Hubbard S.S."/>
            <person name="Banfield J.F."/>
        </authorList>
    </citation>
    <scope>NUCLEOTIDE SEQUENCE [LARGE SCALE GENOMIC DNA]</scope>
</reference>
<name>A0A1F6BCI8_9BACT</name>
<dbReference type="PRINTS" id="PR00111">
    <property type="entry name" value="ABHYDROLASE"/>
</dbReference>
<gene>
    <name evidence="3" type="ORF">A2363_04940</name>
</gene>
<sequence>MTHPIVILHGWGLSAATYLSLSQVFRKKKFRVFVPDFPGFDSVHIPKKPYGLNDYTQFLHAYMAEHKISQPVILGHSFGGRVALRYQELYPERVHAMILTGTPGFTPVPRRRLMLFITLAKIGGIFFSYPLLNRVKNRVRLWYYYLVGARDYYRAEGVMRDTFKNIVSESLDSSMEAVRIPTLLVWGAKDIIVPVGIAHRMKNVIRGSKLIVLPNSGHSIPFTHSKEFASVILPWIEQL</sequence>
<dbReference type="SUPFAM" id="SSF53474">
    <property type="entry name" value="alpha/beta-Hydrolases"/>
    <property type="match status" value="1"/>
</dbReference>
<evidence type="ECO:0000313" key="3">
    <source>
        <dbReference type="EMBL" id="OGG34513.1"/>
    </source>
</evidence>
<feature type="domain" description="AB hydrolase-1" evidence="2">
    <location>
        <begin position="5"/>
        <end position="230"/>
    </location>
</feature>
<keyword evidence="1" id="KW-0812">Transmembrane</keyword>
<dbReference type="InterPro" id="IPR029058">
    <property type="entry name" value="AB_hydrolase_fold"/>
</dbReference>
<dbReference type="STRING" id="1798401.A2363_04940"/>
<dbReference type="EMBL" id="MFKE01000028">
    <property type="protein sequence ID" value="OGG34513.1"/>
    <property type="molecule type" value="Genomic_DNA"/>
</dbReference>
<protein>
    <recommendedName>
        <fullName evidence="2">AB hydrolase-1 domain-containing protein</fullName>
    </recommendedName>
</protein>
<dbReference type="InterPro" id="IPR000073">
    <property type="entry name" value="AB_hydrolase_1"/>
</dbReference>
<keyword evidence="1" id="KW-0472">Membrane</keyword>
<dbReference type="PANTHER" id="PTHR43798:SF33">
    <property type="entry name" value="HYDROLASE, PUTATIVE (AFU_ORTHOLOGUE AFUA_2G14860)-RELATED"/>
    <property type="match status" value="1"/>
</dbReference>
<evidence type="ECO:0000313" key="4">
    <source>
        <dbReference type="Proteomes" id="UP000176186"/>
    </source>
</evidence>
<dbReference type="AlphaFoldDB" id="A0A1F6BCI8"/>